<reference evidence="1 2" key="1">
    <citation type="journal article" date="2018" name="Front. Plant Sci.">
        <title>Red Clover (Trifolium pratense) and Zigzag Clover (T. medium) - A Picture of Genomic Similarities and Differences.</title>
        <authorList>
            <person name="Dluhosova J."/>
            <person name="Istvanek J."/>
            <person name="Nedelnik J."/>
            <person name="Repkova J."/>
        </authorList>
    </citation>
    <scope>NUCLEOTIDE SEQUENCE [LARGE SCALE GENOMIC DNA]</scope>
    <source>
        <strain evidence="2">cv. 10/8</strain>
        <tissue evidence="1">Leaf</tissue>
    </source>
</reference>
<accession>A0A392SBP9</accession>
<name>A0A392SBP9_9FABA</name>
<sequence length="105" mass="11562">PNCLSQRDDVHVVLKHVFEAAASRPRVVLAVLQHHGTACSQHLRETALLHNLPPCVHQDSVDEQPAAVDGLCWRVQDDDACQKIDDVWIAVIGQTLHHTVPAANL</sequence>
<keyword evidence="2" id="KW-1185">Reference proteome</keyword>
<dbReference type="EMBL" id="LXQA010349949">
    <property type="protein sequence ID" value="MCI45872.1"/>
    <property type="molecule type" value="Genomic_DNA"/>
</dbReference>
<feature type="non-terminal residue" evidence="1">
    <location>
        <position position="1"/>
    </location>
</feature>
<proteinExistence type="predicted"/>
<evidence type="ECO:0000313" key="1">
    <source>
        <dbReference type="EMBL" id="MCI45872.1"/>
    </source>
</evidence>
<evidence type="ECO:0000313" key="2">
    <source>
        <dbReference type="Proteomes" id="UP000265520"/>
    </source>
</evidence>
<dbReference type="AlphaFoldDB" id="A0A392SBP9"/>
<organism evidence="1 2">
    <name type="scientific">Trifolium medium</name>
    <dbReference type="NCBI Taxonomy" id="97028"/>
    <lineage>
        <taxon>Eukaryota</taxon>
        <taxon>Viridiplantae</taxon>
        <taxon>Streptophyta</taxon>
        <taxon>Embryophyta</taxon>
        <taxon>Tracheophyta</taxon>
        <taxon>Spermatophyta</taxon>
        <taxon>Magnoliopsida</taxon>
        <taxon>eudicotyledons</taxon>
        <taxon>Gunneridae</taxon>
        <taxon>Pentapetalae</taxon>
        <taxon>rosids</taxon>
        <taxon>fabids</taxon>
        <taxon>Fabales</taxon>
        <taxon>Fabaceae</taxon>
        <taxon>Papilionoideae</taxon>
        <taxon>50 kb inversion clade</taxon>
        <taxon>NPAAA clade</taxon>
        <taxon>Hologalegina</taxon>
        <taxon>IRL clade</taxon>
        <taxon>Trifolieae</taxon>
        <taxon>Trifolium</taxon>
    </lineage>
</organism>
<dbReference type="Proteomes" id="UP000265520">
    <property type="component" value="Unassembled WGS sequence"/>
</dbReference>
<protein>
    <submittedName>
        <fullName evidence="1">Uncharacterized protein</fullName>
    </submittedName>
</protein>
<comment type="caution">
    <text evidence="1">The sequence shown here is derived from an EMBL/GenBank/DDBJ whole genome shotgun (WGS) entry which is preliminary data.</text>
</comment>